<organism evidence="2 3">
    <name type="scientific">Plesiocystis pacifica SIR-1</name>
    <dbReference type="NCBI Taxonomy" id="391625"/>
    <lineage>
        <taxon>Bacteria</taxon>
        <taxon>Pseudomonadati</taxon>
        <taxon>Myxococcota</taxon>
        <taxon>Polyangia</taxon>
        <taxon>Nannocystales</taxon>
        <taxon>Nannocystaceae</taxon>
        <taxon>Plesiocystis</taxon>
    </lineage>
</organism>
<dbReference type="OrthoDB" id="5489606at2"/>
<dbReference type="STRING" id="391625.PPSIR1_08471"/>
<dbReference type="AlphaFoldDB" id="A6GI46"/>
<reference evidence="2 3" key="1">
    <citation type="submission" date="2007-06" db="EMBL/GenBank/DDBJ databases">
        <authorList>
            <person name="Shimkets L."/>
            <person name="Ferriera S."/>
            <person name="Johnson J."/>
            <person name="Kravitz S."/>
            <person name="Beeson K."/>
            <person name="Sutton G."/>
            <person name="Rogers Y.-H."/>
            <person name="Friedman R."/>
            <person name="Frazier M."/>
            <person name="Venter J.C."/>
        </authorList>
    </citation>
    <scope>NUCLEOTIDE SEQUENCE [LARGE SCALE GENOMIC DNA]</scope>
    <source>
        <strain evidence="2 3">SIR-1</strain>
    </source>
</reference>
<dbReference type="SUPFAM" id="SSF82171">
    <property type="entry name" value="DPP6 N-terminal domain-like"/>
    <property type="match status" value="1"/>
</dbReference>
<dbReference type="EMBL" id="ABCS01000129">
    <property type="protein sequence ID" value="EDM74474.1"/>
    <property type="molecule type" value="Genomic_DNA"/>
</dbReference>
<evidence type="ECO:0000256" key="1">
    <source>
        <dbReference type="SAM" id="SignalP"/>
    </source>
</evidence>
<dbReference type="RefSeq" id="WP_006976382.1">
    <property type="nucleotide sequence ID" value="NZ_ABCS01000129.1"/>
</dbReference>
<dbReference type="Proteomes" id="UP000005801">
    <property type="component" value="Unassembled WGS sequence"/>
</dbReference>
<dbReference type="InterPro" id="IPR015943">
    <property type="entry name" value="WD40/YVTN_repeat-like_dom_sf"/>
</dbReference>
<keyword evidence="1" id="KW-0732">Signal</keyword>
<name>A6GI46_9BACT</name>
<dbReference type="Gene3D" id="2.130.10.10">
    <property type="entry name" value="YVTN repeat-like/Quinoprotein amine dehydrogenase"/>
    <property type="match status" value="1"/>
</dbReference>
<feature type="chain" id="PRO_5002697890" evidence="1">
    <location>
        <begin position="28"/>
        <end position="793"/>
    </location>
</feature>
<evidence type="ECO:0000313" key="3">
    <source>
        <dbReference type="Proteomes" id="UP000005801"/>
    </source>
</evidence>
<comment type="caution">
    <text evidence="2">The sequence shown here is derived from an EMBL/GenBank/DDBJ whole genome shotgun (WGS) entry which is preliminary data.</text>
</comment>
<protein>
    <submittedName>
        <fullName evidence="2">Uncharacterized protein</fullName>
    </submittedName>
</protein>
<sequence length="793" mass="86258">MRSAHHTAHLFLARGTFVLLLPALACARPATTVKPTTGLEGGVSPKDPAGPNAVPVEIPDGEVQLIGVHQLAPPAPSEWMFSPGGDRIAAEVGLDCGVWDIPSGSFIERVAEDADDNPCEAWIPGDELFLQTTSRDGALEGELGGRQVEVTQAGTGEVVASFECGGCEEVLDLAFAPDNSKVAVLVSGPPAIEIWDLTSKQRVREEALDVGAEIEESVLGWSDEGVAAVIETQTEQPCTYELGYEYGCDYSGYYDGGGYDESGEQEPEVEMVDVSTLSMFTIPTDAGALGALESDLEAHAAMSLMDEAFPTPGLAHLFVINEESQPRDGTSYWLVDVAPMGHESGLSWGDSDSDWDEEMHIDRNGHWRVDVGTQWVEGTMTTAYDRDDGGWMILSWETFAVHPDPMIYGDTLFEEGTEDPDGFVEVHGVAGGDALVDWEACGLWDSAAEDGCQRSTTLPPSCQPVDYEPASPGLDLMLAICQGQLSLVEAGPHLGDGRGAGQVRHRLAVAPDAEHVWGGEGWLALLDGSGRFVAMDPSSGSIGFERQGVTSWSHVALESDLNLLGLEVNGQLELVDMRSGDTVVKLPASEGMAGLSPDGERIAGVYGDAVKVLSTSDGKELASWPADQFESDFDILDVAWRQDGKALLLGFETPLVAIDASTGEVWREYDIFDWYEPDRHTIDPSWRWIHMDDRSMIRTLDMKRLYYGTEESGWARLDSGEFSGELEAAERDLGLMRYRAVEDTNDIPRLRHEQLAQWLERPGLIEDFFVGEPFPPVHIPESEYRRLVAEDSK</sequence>
<keyword evidence="3" id="KW-1185">Reference proteome</keyword>
<gene>
    <name evidence="2" type="ORF">PPSIR1_08471</name>
</gene>
<feature type="signal peptide" evidence="1">
    <location>
        <begin position="1"/>
        <end position="27"/>
    </location>
</feature>
<evidence type="ECO:0000313" key="2">
    <source>
        <dbReference type="EMBL" id="EDM74474.1"/>
    </source>
</evidence>
<proteinExistence type="predicted"/>
<accession>A6GI46</accession>